<evidence type="ECO:0000313" key="2">
    <source>
        <dbReference type="Proteomes" id="UP000017118"/>
    </source>
</evidence>
<reference evidence="1 2" key="1">
    <citation type="journal article" date="2013" name="Genome Announc.">
        <title>Complete Genome Sequence of the Solvent Producer Clostridium saccharobutylicum NCP262 (DSM 13864).</title>
        <authorList>
            <person name="Poehlein A."/>
            <person name="Hartwich K."/>
            <person name="Krabben P."/>
            <person name="Ehrenreich A."/>
            <person name="Liebl W."/>
            <person name="Durre P."/>
            <person name="Gottschalk G."/>
            <person name="Daniel R."/>
        </authorList>
    </citation>
    <scope>NUCLEOTIDE SEQUENCE [LARGE SCALE GENOMIC DNA]</scope>
    <source>
        <strain evidence="1">DSM 13864</strain>
    </source>
</reference>
<dbReference type="Proteomes" id="UP000017118">
    <property type="component" value="Chromosome"/>
</dbReference>
<dbReference type="eggNOG" id="ENOG5030QC5">
    <property type="taxonomic scope" value="Bacteria"/>
</dbReference>
<dbReference type="PATRIC" id="fig|1345695.3.peg.2534"/>
<keyword evidence="2" id="KW-1185">Reference proteome</keyword>
<dbReference type="KEGG" id="csb:CLSA_c25570"/>
<organism evidence="1 2">
    <name type="scientific">Clostridium saccharobutylicum DSM 13864</name>
    <dbReference type="NCBI Taxonomy" id="1345695"/>
    <lineage>
        <taxon>Bacteria</taxon>
        <taxon>Bacillati</taxon>
        <taxon>Bacillota</taxon>
        <taxon>Clostridia</taxon>
        <taxon>Eubacteriales</taxon>
        <taxon>Clostridiaceae</taxon>
        <taxon>Clostridium</taxon>
    </lineage>
</organism>
<proteinExistence type="predicted"/>
<evidence type="ECO:0000313" key="1">
    <source>
        <dbReference type="EMBL" id="AGX43529.1"/>
    </source>
</evidence>
<dbReference type="AlphaFoldDB" id="U5MRW5"/>
<protein>
    <submittedName>
        <fullName evidence="1">Uncharacterized protein</fullName>
    </submittedName>
</protein>
<dbReference type="EMBL" id="CP006721">
    <property type="protein sequence ID" value="AGX43529.1"/>
    <property type="molecule type" value="Genomic_DNA"/>
</dbReference>
<gene>
    <name evidence="1" type="ORF">CLSA_c25570</name>
</gene>
<accession>U5MRW5</accession>
<dbReference type="HOGENOM" id="CLU_173862_0_0_9"/>
<name>U5MRW5_CLOSA</name>
<sequence length="112" mass="12603">MKGWLHLMKKFIAIFSLFLFLSFNLNTICTFAQPKTFTQGIYNVRDANLLIGTSYNIRNTSTSSSLLVLIVASDQVVQEFIRLEPSSAKYTVKPLQYDYLIVVLGNGTAELS</sequence>